<dbReference type="EMBL" id="EU093083">
    <property type="protein sequence ID" value="ABU55402.1"/>
    <property type="molecule type" value="mRNA"/>
</dbReference>
<organism evidence="1">
    <name type="scientific">Homo sapiens</name>
    <name type="common">Human</name>
    <dbReference type="NCBI Taxonomy" id="9606"/>
    <lineage>
        <taxon>Eukaryota</taxon>
        <taxon>Metazoa</taxon>
        <taxon>Chordata</taxon>
        <taxon>Craniata</taxon>
        <taxon>Vertebrata</taxon>
        <taxon>Euteleostomi</taxon>
        <taxon>Mammalia</taxon>
        <taxon>Eutheria</taxon>
        <taxon>Euarchontoglires</taxon>
        <taxon>Primates</taxon>
        <taxon>Haplorrhini</taxon>
        <taxon>Catarrhini</taxon>
        <taxon>Hominidae</taxon>
        <taxon>Homo</taxon>
    </lineage>
</organism>
<dbReference type="ChiTaRS" id="ETFDH">
    <property type="organism name" value="human"/>
</dbReference>
<evidence type="ECO:0000313" key="1">
    <source>
        <dbReference type="EMBL" id="ABU55402.1"/>
    </source>
</evidence>
<reference evidence="1" key="1">
    <citation type="submission" date="2007-08" db="EMBL/GenBank/DDBJ databases">
        <title>ETFDH mutations associated with late onset multiple acyl-CoA-dehydrogenase deficiency (MADD) in Chinese ethnicity.</title>
        <authorList>
            <person name="Pramono Z.A.D."/>
            <person name="Lai P.S."/>
            <person name="Tan I.K."/>
            <person name="Lim M.S."/>
            <person name="Seah I.A.L."/>
            <person name="Yee W.C."/>
        </authorList>
    </citation>
    <scope>NUCLEOTIDE SEQUENCE</scope>
    <source>
        <strain evidence="1">MADD-1</strain>
    </source>
</reference>
<dbReference type="AlphaFoldDB" id="A7UNU6"/>
<proteinExistence type="evidence at transcript level"/>
<dbReference type="OrthoDB" id="437331at2759"/>
<accession>A7UNU6</accession>
<gene>
    <name evidence="1" type="primary">ETFDH</name>
</gene>
<protein>
    <submittedName>
        <fullName evidence="1">Mutant electron-transferring flavoprotein dehydrogenase</fullName>
    </submittedName>
</protein>
<sequence length="26" mass="3152">MLVPLAKLSCLVYTKTHLSWWFTNWL</sequence>
<name>A7UNU6_HUMAN</name>